<keyword evidence="5" id="KW-0206">Cytoskeleton</keyword>
<feature type="region of interest" description="Disordered" evidence="6">
    <location>
        <begin position="564"/>
        <end position="686"/>
    </location>
</feature>
<dbReference type="InterPro" id="IPR027329">
    <property type="entry name" value="TPX2_C"/>
</dbReference>
<comment type="similarity">
    <text evidence="2">Belongs to the TPX2 family.</text>
</comment>
<evidence type="ECO:0000256" key="1">
    <source>
        <dbReference type="ARBA" id="ARBA00004245"/>
    </source>
</evidence>
<evidence type="ECO:0000256" key="5">
    <source>
        <dbReference type="ARBA" id="ARBA00023212"/>
    </source>
</evidence>
<dbReference type="AlphaFoldDB" id="A0A2U1NUC4"/>
<comment type="subcellular location">
    <subcellularLocation>
        <location evidence="1">Cytoplasm</location>
        <location evidence="1">Cytoskeleton</location>
    </subcellularLocation>
</comment>
<evidence type="ECO:0000256" key="4">
    <source>
        <dbReference type="ARBA" id="ARBA00022701"/>
    </source>
</evidence>
<evidence type="ECO:0000313" key="8">
    <source>
        <dbReference type="EMBL" id="PWA77133.1"/>
    </source>
</evidence>
<feature type="compositionally biased region" description="Basic and acidic residues" evidence="6">
    <location>
        <begin position="262"/>
        <end position="273"/>
    </location>
</feature>
<keyword evidence="3" id="KW-0963">Cytoplasm</keyword>
<evidence type="ECO:0000256" key="2">
    <source>
        <dbReference type="ARBA" id="ARBA00005885"/>
    </source>
</evidence>
<gene>
    <name evidence="8" type="ORF">CTI12_AA195290</name>
</gene>
<feature type="compositionally biased region" description="Polar residues" evidence="6">
    <location>
        <begin position="300"/>
        <end position="309"/>
    </location>
</feature>
<dbReference type="Proteomes" id="UP000245207">
    <property type="component" value="Unassembled WGS sequence"/>
</dbReference>
<keyword evidence="9" id="KW-1185">Reference proteome</keyword>
<comment type="caution">
    <text evidence="8">The sequence shown here is derived from an EMBL/GenBank/DDBJ whole genome shotgun (WGS) entry which is preliminary data.</text>
</comment>
<dbReference type="Pfam" id="PF06886">
    <property type="entry name" value="TPX2"/>
    <property type="match status" value="1"/>
</dbReference>
<dbReference type="InterPro" id="IPR044216">
    <property type="entry name" value="WDL7"/>
</dbReference>
<name>A0A2U1NUC4_ARTAN</name>
<evidence type="ECO:0000259" key="7">
    <source>
        <dbReference type="Pfam" id="PF06886"/>
    </source>
</evidence>
<proteinExistence type="inferred from homology"/>
<dbReference type="EMBL" id="PKPP01002171">
    <property type="protein sequence ID" value="PWA77133.1"/>
    <property type="molecule type" value="Genomic_DNA"/>
</dbReference>
<feature type="domain" description="TPX2 C-terminal" evidence="7">
    <location>
        <begin position="509"/>
        <end position="574"/>
    </location>
</feature>
<dbReference type="OrthoDB" id="758458at2759"/>
<feature type="compositionally biased region" description="Low complexity" evidence="6">
    <location>
        <begin position="623"/>
        <end position="632"/>
    </location>
</feature>
<evidence type="ECO:0000313" key="9">
    <source>
        <dbReference type="Proteomes" id="UP000245207"/>
    </source>
</evidence>
<feature type="compositionally biased region" description="Polar residues" evidence="6">
    <location>
        <begin position="646"/>
        <end position="661"/>
    </location>
</feature>
<accession>A0A2U1NUC4</accession>
<evidence type="ECO:0000256" key="3">
    <source>
        <dbReference type="ARBA" id="ARBA00022490"/>
    </source>
</evidence>
<keyword evidence="4" id="KW-0493">Microtubule</keyword>
<reference evidence="8 9" key="1">
    <citation type="journal article" date="2018" name="Mol. Plant">
        <title>The genome of Artemisia annua provides insight into the evolution of Asteraceae family and artemisinin biosynthesis.</title>
        <authorList>
            <person name="Shen Q."/>
            <person name="Zhang L."/>
            <person name="Liao Z."/>
            <person name="Wang S."/>
            <person name="Yan T."/>
            <person name="Shi P."/>
            <person name="Liu M."/>
            <person name="Fu X."/>
            <person name="Pan Q."/>
            <person name="Wang Y."/>
            <person name="Lv Z."/>
            <person name="Lu X."/>
            <person name="Zhang F."/>
            <person name="Jiang W."/>
            <person name="Ma Y."/>
            <person name="Chen M."/>
            <person name="Hao X."/>
            <person name="Li L."/>
            <person name="Tang Y."/>
            <person name="Lv G."/>
            <person name="Zhou Y."/>
            <person name="Sun X."/>
            <person name="Brodelius P.E."/>
            <person name="Rose J.K.C."/>
            <person name="Tang K."/>
        </authorList>
    </citation>
    <scope>NUCLEOTIDE SEQUENCE [LARGE SCALE GENOMIC DNA]</scope>
    <source>
        <strain evidence="9">cv. Huhao1</strain>
        <tissue evidence="8">Leaf</tissue>
    </source>
</reference>
<evidence type="ECO:0000256" key="6">
    <source>
        <dbReference type="SAM" id="MobiDB-lite"/>
    </source>
</evidence>
<feature type="compositionally biased region" description="Polar residues" evidence="6">
    <location>
        <begin position="274"/>
        <end position="283"/>
    </location>
</feature>
<organism evidence="8 9">
    <name type="scientific">Artemisia annua</name>
    <name type="common">Sweet wormwood</name>
    <dbReference type="NCBI Taxonomy" id="35608"/>
    <lineage>
        <taxon>Eukaryota</taxon>
        <taxon>Viridiplantae</taxon>
        <taxon>Streptophyta</taxon>
        <taxon>Embryophyta</taxon>
        <taxon>Tracheophyta</taxon>
        <taxon>Spermatophyta</taxon>
        <taxon>Magnoliopsida</taxon>
        <taxon>eudicotyledons</taxon>
        <taxon>Gunneridae</taxon>
        <taxon>Pentapetalae</taxon>
        <taxon>asterids</taxon>
        <taxon>campanulids</taxon>
        <taxon>Asterales</taxon>
        <taxon>Asteraceae</taxon>
        <taxon>Asteroideae</taxon>
        <taxon>Anthemideae</taxon>
        <taxon>Artemisiinae</taxon>
        <taxon>Artemisia</taxon>
    </lineage>
</organism>
<protein>
    <submittedName>
        <fullName evidence="8">TPX2 (Targeting protein for Xklp2) protein family</fullName>
    </submittedName>
</protein>
<dbReference type="PANTHER" id="PTHR47067">
    <property type="entry name" value="TPX2 (TARGETING PROTEIN FOR XKLP2) PROTEIN FAMILY-RELATED"/>
    <property type="match status" value="1"/>
</dbReference>
<dbReference type="PANTHER" id="PTHR47067:SF6">
    <property type="entry name" value="PROTEIN WVD2-LIKE 7"/>
    <property type="match status" value="1"/>
</dbReference>
<feature type="compositionally biased region" description="Basic and acidic residues" evidence="6">
    <location>
        <begin position="664"/>
        <end position="686"/>
    </location>
</feature>
<feature type="region of interest" description="Disordered" evidence="6">
    <location>
        <begin position="256"/>
        <end position="436"/>
    </location>
</feature>
<feature type="region of interest" description="Disordered" evidence="6">
    <location>
        <begin position="82"/>
        <end position="119"/>
    </location>
</feature>
<sequence>MAGEIEEPFRMNFQADLLHSGSISFGRFESESLSWERRSIFSHNRYLEEVEKYSKPGSVTAKKAYFEAEFRRKALLRQQSAECQNEGELPTNTNNDLHDFEETDIGTESPSSSNSSVCNQETKIQQYKRDGFEALYAETGNVNETLHLTGYDEEIIRQEFESQDFDFFSVKTKEEPVVNMVDCPVSVLEPVANKDDCPGSVLEPAVSVVDCLGSVLEDVKLDETHQSETANVVENTEQSIEVALIDKEVLVDVASEANDSSDNSKKSEKDHDSTCSGPRTTISPKVKPASEKKIISSSSTLKTQANVSRFQKHSSNEASKGPMKPRTNERREASKGPMKPKTNERSEASKGPMKPRTNERSEASKGPMKPRTSERKILPSSEASKGLIRPRTSEGRYILSSDASKGTIKPRTSESKNLPLKQTEKKLPRPASPFFPWVKSSKTEAAMSLKEKELQMKRSFVRDSRSDKAVKSLFPSSEKFVPGVHPTVNRPKQTINATKAHTVQSSTGFSFRTDQRAENRKQFYSKIAEKTHAKETEINKVKAKTLEKRAEEVKQFRKSLNFKATPMPSFYNGSTRAWDQPKIMPNQPRPSSQSMATRRDKIMPSQPRPSSQSMATRRDKIMPSQPRPSSQSMATRRDKNAIKSPSVPSNIRPSSATSSFNRIRVSEPVRKTPMPEKKVQDKKNGTILMKQKEPELKARNFMKIHT</sequence>
<dbReference type="STRING" id="35608.A0A2U1NUC4"/>
<dbReference type="GO" id="GO:0005874">
    <property type="term" value="C:microtubule"/>
    <property type="evidence" value="ECO:0007669"/>
    <property type="project" value="UniProtKB-KW"/>
</dbReference>
<feature type="compositionally biased region" description="Low complexity" evidence="6">
    <location>
        <begin position="604"/>
        <end position="613"/>
    </location>
</feature>